<dbReference type="Pfam" id="PF00201">
    <property type="entry name" value="UDPGT"/>
    <property type="match status" value="1"/>
</dbReference>
<dbReference type="SUPFAM" id="SSF53756">
    <property type="entry name" value="UDP-Glycosyltransferase/glycogen phosphorylase"/>
    <property type="match status" value="1"/>
</dbReference>
<evidence type="ECO:0000256" key="1">
    <source>
        <dbReference type="ARBA" id="ARBA00009995"/>
    </source>
</evidence>
<dbReference type="Proteomes" id="UP000620124">
    <property type="component" value="Unassembled WGS sequence"/>
</dbReference>
<protein>
    <submittedName>
        <fullName evidence="3">Glycosyltransferase family 1 protein</fullName>
    </submittedName>
</protein>
<evidence type="ECO:0000313" key="3">
    <source>
        <dbReference type="EMBL" id="KAF7342305.1"/>
    </source>
</evidence>
<gene>
    <name evidence="3" type="ORF">MVEN_01818900</name>
</gene>
<keyword evidence="2 3" id="KW-0808">Transferase</keyword>
<dbReference type="EMBL" id="JACAZI010000017">
    <property type="protein sequence ID" value="KAF7342305.1"/>
    <property type="molecule type" value="Genomic_DNA"/>
</dbReference>
<comment type="caution">
    <text evidence="3">The sequence shown here is derived from an EMBL/GenBank/DDBJ whole genome shotgun (WGS) entry which is preliminary data.</text>
</comment>
<evidence type="ECO:0000313" key="4">
    <source>
        <dbReference type="Proteomes" id="UP000620124"/>
    </source>
</evidence>
<dbReference type="OrthoDB" id="5835829at2759"/>
<reference evidence="3" key="1">
    <citation type="submission" date="2020-05" db="EMBL/GenBank/DDBJ databases">
        <title>Mycena genomes resolve the evolution of fungal bioluminescence.</title>
        <authorList>
            <person name="Tsai I.J."/>
        </authorList>
    </citation>
    <scope>NUCLEOTIDE SEQUENCE</scope>
    <source>
        <strain evidence="3">CCC161011</strain>
    </source>
</reference>
<proteinExistence type="inferred from homology"/>
<evidence type="ECO:0000256" key="2">
    <source>
        <dbReference type="ARBA" id="ARBA00022679"/>
    </source>
</evidence>
<dbReference type="CDD" id="cd03784">
    <property type="entry name" value="GT1_Gtf-like"/>
    <property type="match status" value="1"/>
</dbReference>
<sequence length="515" mass="56231">MSDQSKIRHIILAPIPAYGHTRPLCALAGRLAAQGNTVITLLMAPNYLQPAKSDIIAQFPPGHEALGRIRIVSLFDSADTNMFTLMPKALEHYPAAYETLHRGSPIKCAKTGTEFAAVPTPAAVILDVFALPQLHATRAVSGTKIPVFMFLATNAGTIIRLFCPKSMGGRGDFGAWIDAEAVRVGKTADEIGDEFFKHSDGTIVKIPGIPEMYDHETFPQISFDMPIAALNRGAYDMLMACDGIFLNTLPAYDGESLIAFKDWVRQSLKKPVYAVGPLLPPGYGKEQISTSDSPQDVELKSFLDAMRSKYGDKSALFISFGTVFWPKRDDQLEVLVDTLIEKQFPFVLCHPSPFATVPDALLEKIKTSGIAMATAWAPQQYILSHPVTGWFLTHCGHGGVFEALARGVPMICWPFEADQPIGAAILSQNLNVAFHLMEVRTGKGLQQLYSGKVPQGTDASMRAEFKEVIDNCRGTVGNEKRKNAKKMQAEFSKAWAAGGSSLLALNEFFARHLLA</sequence>
<keyword evidence="4" id="KW-1185">Reference proteome</keyword>
<dbReference type="AlphaFoldDB" id="A0A8H6XL58"/>
<dbReference type="GO" id="GO:0035251">
    <property type="term" value="F:UDP-glucosyltransferase activity"/>
    <property type="evidence" value="ECO:0007669"/>
    <property type="project" value="TreeGrafter"/>
</dbReference>
<accession>A0A8H6XL58</accession>
<name>A0A8H6XL58_9AGAR</name>
<comment type="similarity">
    <text evidence="1">Belongs to the UDP-glycosyltransferase family.</text>
</comment>
<organism evidence="3 4">
    <name type="scientific">Mycena venus</name>
    <dbReference type="NCBI Taxonomy" id="2733690"/>
    <lineage>
        <taxon>Eukaryota</taxon>
        <taxon>Fungi</taxon>
        <taxon>Dikarya</taxon>
        <taxon>Basidiomycota</taxon>
        <taxon>Agaricomycotina</taxon>
        <taxon>Agaricomycetes</taxon>
        <taxon>Agaricomycetidae</taxon>
        <taxon>Agaricales</taxon>
        <taxon>Marasmiineae</taxon>
        <taxon>Mycenaceae</taxon>
        <taxon>Mycena</taxon>
    </lineage>
</organism>
<dbReference type="InterPro" id="IPR002213">
    <property type="entry name" value="UDP_glucos_trans"/>
</dbReference>
<dbReference type="PANTHER" id="PTHR48047">
    <property type="entry name" value="GLYCOSYLTRANSFERASE"/>
    <property type="match status" value="1"/>
</dbReference>
<dbReference type="Gene3D" id="3.40.50.2000">
    <property type="entry name" value="Glycogen Phosphorylase B"/>
    <property type="match status" value="2"/>
</dbReference>